<evidence type="ECO:0000256" key="2">
    <source>
        <dbReference type="ARBA" id="ARBA00022475"/>
    </source>
</evidence>
<dbReference type="AlphaFoldDB" id="A4CM37"/>
<organism evidence="8 9">
    <name type="scientific">Robiginitalea biformata (strain ATCC BAA-864 / DSM 15991 / KCTC 12146 / HTCC2501)</name>
    <dbReference type="NCBI Taxonomy" id="313596"/>
    <lineage>
        <taxon>Bacteria</taxon>
        <taxon>Pseudomonadati</taxon>
        <taxon>Bacteroidota</taxon>
        <taxon>Flavobacteriia</taxon>
        <taxon>Flavobacteriales</taxon>
        <taxon>Flavobacteriaceae</taxon>
        <taxon>Robiginitalea</taxon>
    </lineage>
</organism>
<dbReference type="CDD" id="cd17473">
    <property type="entry name" value="MFS_arabinose_efflux_permease_like"/>
    <property type="match status" value="1"/>
</dbReference>
<evidence type="ECO:0000256" key="4">
    <source>
        <dbReference type="ARBA" id="ARBA00022989"/>
    </source>
</evidence>
<evidence type="ECO:0000256" key="5">
    <source>
        <dbReference type="ARBA" id="ARBA00023136"/>
    </source>
</evidence>
<dbReference type="HOGENOM" id="CLU_001265_10_6_10"/>
<evidence type="ECO:0000313" key="8">
    <source>
        <dbReference type="EMBL" id="EAR14729.1"/>
    </source>
</evidence>
<dbReference type="eggNOG" id="COG2814">
    <property type="taxonomic scope" value="Bacteria"/>
</dbReference>
<dbReference type="KEGG" id="rbi:RB2501_10402"/>
<comment type="subcellular location">
    <subcellularLocation>
        <location evidence="1">Cell membrane</location>
        <topology evidence="1">Multi-pass membrane protein</topology>
    </subcellularLocation>
</comment>
<dbReference type="InterPro" id="IPR036259">
    <property type="entry name" value="MFS_trans_sf"/>
</dbReference>
<dbReference type="Proteomes" id="UP000009049">
    <property type="component" value="Chromosome"/>
</dbReference>
<dbReference type="InterPro" id="IPR020846">
    <property type="entry name" value="MFS_dom"/>
</dbReference>
<dbReference type="PANTHER" id="PTHR43124:SF3">
    <property type="entry name" value="CHLORAMPHENICOL EFFLUX PUMP RV0191"/>
    <property type="match status" value="1"/>
</dbReference>
<keyword evidence="9" id="KW-1185">Reference proteome</keyword>
<dbReference type="Gene3D" id="1.20.1250.20">
    <property type="entry name" value="MFS general substrate transporter like domains"/>
    <property type="match status" value="1"/>
</dbReference>
<dbReference type="GO" id="GO:0005886">
    <property type="term" value="C:plasma membrane"/>
    <property type="evidence" value="ECO:0007669"/>
    <property type="project" value="UniProtKB-SubCell"/>
</dbReference>
<keyword evidence="3 6" id="KW-0812">Transmembrane</keyword>
<gene>
    <name evidence="8" type="ordered locus">RB2501_10402</name>
</gene>
<dbReference type="Pfam" id="PF07690">
    <property type="entry name" value="MFS_1"/>
    <property type="match status" value="1"/>
</dbReference>
<dbReference type="InterPro" id="IPR050189">
    <property type="entry name" value="MFS_Efflux_Transporters"/>
</dbReference>
<dbReference type="InterPro" id="IPR011701">
    <property type="entry name" value="MFS"/>
</dbReference>
<feature type="domain" description="Major facilitator superfamily (MFS) profile" evidence="7">
    <location>
        <begin position="8"/>
        <end position="383"/>
    </location>
</feature>
<feature type="transmembrane region" description="Helical" evidence="6">
    <location>
        <begin position="140"/>
        <end position="160"/>
    </location>
</feature>
<feature type="transmembrane region" description="Helical" evidence="6">
    <location>
        <begin position="333"/>
        <end position="354"/>
    </location>
</feature>
<sequence>MYENRWEVKLSLLLVSSLTIASMITISASLPDMSRDFSGYPNGQALVKLSLSLPALFIALTSLLAGGYIDRKGRKPLLGVALVAYALAGSSGYWLEDLYAILAGRALLGVCVGITMTIVTTLIADYYQGAARQRFAGTQIALMSLAGILFISLGGFLADIRWDVPFLLYLFSLLILPIALRFIREPEMLAEIIQKTPGGRAPREIWLVFGTVMLMWILFFIVPVQIPFYLKSLGVEQNALIGLAIASSTLFSAVASFFYARIKGRLSFARIFFAGFGLMAVAFLVVAFSGTYALVVVGMLLAGLGMGLLIPNANILVMQLAPPAVRGKQIGRLTTFWFLGQFISPLVLLPFIGLYSLETVFLGIGILTAALALLFLMSSPLWKKAG</sequence>
<dbReference type="STRING" id="313596.RB2501_10402"/>
<feature type="transmembrane region" description="Helical" evidence="6">
    <location>
        <begin position="45"/>
        <end position="65"/>
    </location>
</feature>
<protein>
    <submittedName>
        <fullName evidence="8">MFS permease (Drug)</fullName>
    </submittedName>
</protein>
<evidence type="ECO:0000256" key="3">
    <source>
        <dbReference type="ARBA" id="ARBA00022692"/>
    </source>
</evidence>
<feature type="transmembrane region" description="Helical" evidence="6">
    <location>
        <begin position="107"/>
        <end position="128"/>
    </location>
</feature>
<keyword evidence="5 6" id="KW-0472">Membrane</keyword>
<dbReference type="EMBL" id="CP001712">
    <property type="protein sequence ID" value="EAR14729.1"/>
    <property type="molecule type" value="Genomic_DNA"/>
</dbReference>
<dbReference type="OrthoDB" id="8708623at2"/>
<dbReference type="PROSITE" id="PS00217">
    <property type="entry name" value="SUGAR_TRANSPORT_2"/>
    <property type="match status" value="1"/>
</dbReference>
<evidence type="ECO:0000256" key="6">
    <source>
        <dbReference type="SAM" id="Phobius"/>
    </source>
</evidence>
<dbReference type="SUPFAM" id="SSF103473">
    <property type="entry name" value="MFS general substrate transporter"/>
    <property type="match status" value="1"/>
</dbReference>
<dbReference type="InterPro" id="IPR005829">
    <property type="entry name" value="Sugar_transporter_CS"/>
</dbReference>
<dbReference type="GO" id="GO:0022857">
    <property type="term" value="F:transmembrane transporter activity"/>
    <property type="evidence" value="ECO:0007669"/>
    <property type="project" value="InterPro"/>
</dbReference>
<keyword evidence="4 6" id="KW-1133">Transmembrane helix</keyword>
<dbReference type="PROSITE" id="PS50850">
    <property type="entry name" value="MFS"/>
    <property type="match status" value="1"/>
</dbReference>
<evidence type="ECO:0000259" key="7">
    <source>
        <dbReference type="PROSITE" id="PS50850"/>
    </source>
</evidence>
<feature type="transmembrane region" description="Helical" evidence="6">
    <location>
        <begin position="166"/>
        <end position="184"/>
    </location>
</feature>
<feature type="transmembrane region" description="Helical" evidence="6">
    <location>
        <begin position="77"/>
        <end position="95"/>
    </location>
</feature>
<proteinExistence type="predicted"/>
<feature type="transmembrane region" description="Helical" evidence="6">
    <location>
        <begin position="271"/>
        <end position="294"/>
    </location>
</feature>
<feature type="transmembrane region" description="Helical" evidence="6">
    <location>
        <begin position="238"/>
        <end position="259"/>
    </location>
</feature>
<accession>A4CM37</accession>
<reference evidence="8 9" key="1">
    <citation type="journal article" date="2009" name="J. Bacteriol.">
        <title>Complete genome sequence of Robiginitalea biformata HTCC2501.</title>
        <authorList>
            <person name="Oh H.M."/>
            <person name="Giovannoni S.J."/>
            <person name="Lee K."/>
            <person name="Ferriera S."/>
            <person name="Johnson J."/>
            <person name="Cho J.C."/>
        </authorList>
    </citation>
    <scope>NUCLEOTIDE SEQUENCE [LARGE SCALE GENOMIC DNA]</scope>
    <source>
        <strain evidence="9">ATCC BAA-864 / HTCC2501 / KCTC 12146</strain>
    </source>
</reference>
<evidence type="ECO:0000313" key="9">
    <source>
        <dbReference type="Proteomes" id="UP000009049"/>
    </source>
</evidence>
<keyword evidence="2" id="KW-1003">Cell membrane</keyword>
<feature type="transmembrane region" description="Helical" evidence="6">
    <location>
        <begin position="300"/>
        <end position="321"/>
    </location>
</feature>
<name>A4CM37_ROBBH</name>
<evidence type="ECO:0000256" key="1">
    <source>
        <dbReference type="ARBA" id="ARBA00004651"/>
    </source>
</evidence>
<feature type="transmembrane region" description="Helical" evidence="6">
    <location>
        <begin position="205"/>
        <end position="226"/>
    </location>
</feature>
<feature type="transmembrane region" description="Helical" evidence="6">
    <location>
        <begin position="360"/>
        <end position="382"/>
    </location>
</feature>
<dbReference type="PANTHER" id="PTHR43124">
    <property type="entry name" value="PURINE EFFLUX PUMP PBUE"/>
    <property type="match status" value="1"/>
</dbReference>